<keyword evidence="1" id="KW-0560">Oxidoreductase</keyword>
<dbReference type="GO" id="GO:0051287">
    <property type="term" value="F:NAD binding"/>
    <property type="evidence" value="ECO:0007669"/>
    <property type="project" value="InterPro"/>
</dbReference>
<evidence type="ECO:0000256" key="2">
    <source>
        <dbReference type="ARBA" id="ARBA00023027"/>
    </source>
</evidence>
<sequence>MSENALFLQKPELLPAQLPQLKALFGEFLPQYTPFFAGRAAEVPTEVHFSLLISPYLPLLPEVMRRIPKPAQLHFTSSGTDFLPQLREEADLDGIRITASAGVNAVSIAEHALGCMLTFAKNLHLYRDQQQQRLWKRYWHQEIRGQHVCIIGMGHIGRALAERCRAMGMQVTGCVRSPREEPLTDQLILFEALETALPAFDYVVLSLPLTQHTRGFFGQALLTQMKPESVLINVARGALLDEEALTETLQQKKIKGAALDVFSEEPLPDTHPFWALSNLLLTPHVAGTTQHYMRNMFEILARQLP</sequence>
<feature type="domain" description="D-isomer specific 2-hydroxyacid dehydrogenase NAD-binding" evidence="3">
    <location>
        <begin position="114"/>
        <end position="286"/>
    </location>
</feature>
<dbReference type="PANTHER" id="PTHR43333">
    <property type="entry name" value="2-HACID_DH_C DOMAIN-CONTAINING PROTEIN"/>
    <property type="match status" value="1"/>
</dbReference>
<dbReference type="AlphaFoldDB" id="A0A345UMN1"/>
<organism evidence="4 5">
    <name type="scientific">Cyclonatronum proteinivorum</name>
    <dbReference type="NCBI Taxonomy" id="1457365"/>
    <lineage>
        <taxon>Bacteria</taxon>
        <taxon>Pseudomonadati</taxon>
        <taxon>Balneolota</taxon>
        <taxon>Balneolia</taxon>
        <taxon>Balneolales</taxon>
        <taxon>Cyclonatronaceae</taxon>
        <taxon>Cyclonatronum</taxon>
    </lineage>
</organism>
<keyword evidence="2" id="KW-0520">NAD</keyword>
<dbReference type="OrthoDB" id="9805416at2"/>
<dbReference type="InterPro" id="IPR006140">
    <property type="entry name" value="D-isomer_DH_NAD-bd"/>
</dbReference>
<dbReference type="PANTHER" id="PTHR43333:SF1">
    <property type="entry name" value="D-ISOMER SPECIFIC 2-HYDROXYACID DEHYDROGENASE NAD-BINDING DOMAIN-CONTAINING PROTEIN"/>
    <property type="match status" value="1"/>
</dbReference>
<dbReference type="EMBL" id="CP027806">
    <property type="protein sequence ID" value="AXJ01733.1"/>
    <property type="molecule type" value="Genomic_DNA"/>
</dbReference>
<dbReference type="RefSeq" id="WP_124245613.1">
    <property type="nucleotide sequence ID" value="NZ_CP027806.1"/>
</dbReference>
<dbReference type="KEGG" id="cprv:CYPRO_2491"/>
<protein>
    <submittedName>
        <fullName evidence="4">Phosphoglycerate dehydrogenase</fullName>
    </submittedName>
</protein>
<name>A0A345UMN1_9BACT</name>
<evidence type="ECO:0000313" key="5">
    <source>
        <dbReference type="Proteomes" id="UP000254808"/>
    </source>
</evidence>
<proteinExistence type="predicted"/>
<dbReference type="CDD" id="cd05300">
    <property type="entry name" value="2-Hacid_dh_1"/>
    <property type="match status" value="1"/>
</dbReference>
<evidence type="ECO:0000256" key="1">
    <source>
        <dbReference type="ARBA" id="ARBA00023002"/>
    </source>
</evidence>
<dbReference type="Proteomes" id="UP000254808">
    <property type="component" value="Chromosome"/>
</dbReference>
<gene>
    <name evidence="4" type="ORF">CYPRO_2491</name>
</gene>
<keyword evidence="5" id="KW-1185">Reference proteome</keyword>
<reference evidence="4 5" key="1">
    <citation type="submission" date="2018-03" db="EMBL/GenBank/DDBJ databases">
        <title>Phenotypic and genomic properties of Cyclonatronum proteinivorum gen. nov., sp. nov., a haloalkaliphilic bacteroidete from soda lakes possessing Na+-translocating rhodopsin.</title>
        <authorList>
            <person name="Toshchakov S.V."/>
            <person name="Korzhenkov A."/>
            <person name="Samarov N.I."/>
            <person name="Kublanov I.V."/>
            <person name="Muntyan M.S."/>
            <person name="Sorokin D.Y."/>
        </authorList>
    </citation>
    <scope>NUCLEOTIDE SEQUENCE [LARGE SCALE GENOMIC DNA]</scope>
    <source>
        <strain evidence="4 5">Omega</strain>
    </source>
</reference>
<evidence type="ECO:0000313" key="4">
    <source>
        <dbReference type="EMBL" id="AXJ01733.1"/>
    </source>
</evidence>
<dbReference type="InterPro" id="IPR036291">
    <property type="entry name" value="NAD(P)-bd_dom_sf"/>
</dbReference>
<dbReference type="SUPFAM" id="SSF51735">
    <property type="entry name" value="NAD(P)-binding Rossmann-fold domains"/>
    <property type="match status" value="1"/>
</dbReference>
<evidence type="ECO:0000259" key="3">
    <source>
        <dbReference type="Pfam" id="PF02826"/>
    </source>
</evidence>
<accession>A0A345UMN1</accession>
<dbReference type="Pfam" id="PF02826">
    <property type="entry name" value="2-Hacid_dh_C"/>
    <property type="match status" value="1"/>
</dbReference>
<dbReference type="GO" id="GO:0016491">
    <property type="term" value="F:oxidoreductase activity"/>
    <property type="evidence" value="ECO:0007669"/>
    <property type="project" value="UniProtKB-KW"/>
</dbReference>
<dbReference type="Gene3D" id="3.40.50.720">
    <property type="entry name" value="NAD(P)-binding Rossmann-like Domain"/>
    <property type="match status" value="2"/>
</dbReference>